<sequence>MLEVEESVAADTIISRLFEQARKRPTAPAYYQRQAGGWQPTNFRDYVGEVKQAARALIALGFGPGHNVGVLGFNRPEWSTMVLAGQAAGGAAAGIYTTSSAAEVRYVVDHAQAQIVLVEDETQWAKLLAERAGLPTLRHVVLMKGAKPIEDELVLSWEQFLAKGDAISDREVDDRVAALQPEQLATLIYTSGTTGPPKGVMLSHHNIAWTAKVAVDLIAANNHDTALSYLPLAHIAEQTFTIYVPASTGSAIYYAESLEKVADNLKEVQPTVFFGVPRIWEKFHAGISAKLAQATGIKAKLVAWAMAQGEKAAQLRANGRQPTGLGYAIANKLIFSKLKPAVGLGGARVCVSGAAPIGREVLEFFAKLDIIVLEVYGQSEDSGPTSFNQPQRFRLGSVGPAVPGVDVKIADDGEILVRGPNVFLGYYEDEAATNETLIDGWLHSGDLGELRDGFLYITGRKKEIIITAGGKNIAPKNLEAALKHHPLINEAVVIGDRRKYLSALLTLDPDQASAWAKQRGVAVEDLPTSDELRAELQAHVDELNQEFARVEQIKKFTVLPRNLTQEQGELTPTLKVRRKQVHEHFAAEIEAMYAD</sequence>
<dbReference type="Gene3D" id="3.40.50.12780">
    <property type="entry name" value="N-terminal domain of ligase-like"/>
    <property type="match status" value="1"/>
</dbReference>
<dbReference type="SUPFAM" id="SSF56801">
    <property type="entry name" value="Acetyl-CoA synthetase-like"/>
    <property type="match status" value="1"/>
</dbReference>
<evidence type="ECO:0000256" key="3">
    <source>
        <dbReference type="ARBA" id="ARBA00023098"/>
    </source>
</evidence>
<proteinExistence type="predicted"/>
<evidence type="ECO:0000259" key="5">
    <source>
        <dbReference type="Pfam" id="PF00501"/>
    </source>
</evidence>
<dbReference type="PANTHER" id="PTHR43272">
    <property type="entry name" value="LONG-CHAIN-FATTY-ACID--COA LIGASE"/>
    <property type="match status" value="1"/>
</dbReference>
<dbReference type="PANTHER" id="PTHR43272:SF32">
    <property type="entry name" value="AMP-DEPENDENT SYNTHETASE_LIGASE DOMAIN-CONTAINING PROTEIN"/>
    <property type="match status" value="1"/>
</dbReference>
<dbReference type="GO" id="GO:0016020">
    <property type="term" value="C:membrane"/>
    <property type="evidence" value="ECO:0007669"/>
    <property type="project" value="TreeGrafter"/>
</dbReference>
<dbReference type="EMBL" id="PVNL01000074">
    <property type="protein sequence ID" value="PRQ06553.1"/>
    <property type="molecule type" value="Genomic_DNA"/>
</dbReference>
<dbReference type="Gene3D" id="3.30.300.30">
    <property type="match status" value="1"/>
</dbReference>
<comment type="catalytic activity">
    <reaction evidence="4">
        <text>a long-chain fatty acid + ATP + CoA = a long-chain fatty acyl-CoA + AMP + diphosphate</text>
        <dbReference type="Rhea" id="RHEA:15421"/>
        <dbReference type="ChEBI" id="CHEBI:30616"/>
        <dbReference type="ChEBI" id="CHEBI:33019"/>
        <dbReference type="ChEBI" id="CHEBI:57287"/>
        <dbReference type="ChEBI" id="CHEBI:57560"/>
        <dbReference type="ChEBI" id="CHEBI:83139"/>
        <dbReference type="ChEBI" id="CHEBI:456215"/>
        <dbReference type="EC" id="6.2.1.3"/>
    </reaction>
    <physiologicalReaction direction="left-to-right" evidence="4">
        <dbReference type="Rhea" id="RHEA:15422"/>
    </physiologicalReaction>
</comment>
<dbReference type="GO" id="GO:0004467">
    <property type="term" value="F:long-chain fatty acid-CoA ligase activity"/>
    <property type="evidence" value="ECO:0007669"/>
    <property type="project" value="UniProtKB-EC"/>
</dbReference>
<dbReference type="Pfam" id="PF00501">
    <property type="entry name" value="AMP-binding"/>
    <property type="match status" value="1"/>
</dbReference>
<evidence type="ECO:0000313" key="6">
    <source>
        <dbReference type="EMBL" id="PRQ06553.1"/>
    </source>
</evidence>
<dbReference type="CDD" id="cd05907">
    <property type="entry name" value="VL_LC_FACS_like"/>
    <property type="match status" value="1"/>
</dbReference>
<reference evidence="6 7" key="1">
    <citation type="submission" date="2018-03" db="EMBL/GenBank/DDBJ databases">
        <title>Draft Genome Sequences of the Obligatory Marine Myxobacteria Enhygromyxa salina SWB007.</title>
        <authorList>
            <person name="Poehlein A."/>
            <person name="Moghaddam J.A."/>
            <person name="Harms H."/>
            <person name="Alanjari M."/>
            <person name="Koenig G.M."/>
            <person name="Daniel R."/>
            <person name="Schaeberle T.F."/>
        </authorList>
    </citation>
    <scope>NUCLEOTIDE SEQUENCE [LARGE SCALE GENOMIC DNA]</scope>
    <source>
        <strain evidence="6 7">SWB007</strain>
    </source>
</reference>
<evidence type="ECO:0000313" key="7">
    <source>
        <dbReference type="Proteomes" id="UP000238823"/>
    </source>
</evidence>
<accession>A0A2S9YN81</accession>
<evidence type="ECO:0000256" key="2">
    <source>
        <dbReference type="ARBA" id="ARBA00022832"/>
    </source>
</evidence>
<keyword evidence="2" id="KW-0276">Fatty acid metabolism</keyword>
<keyword evidence="3" id="KW-0443">Lipid metabolism</keyword>
<dbReference type="InterPro" id="IPR020845">
    <property type="entry name" value="AMP-binding_CS"/>
</dbReference>
<dbReference type="InterPro" id="IPR045851">
    <property type="entry name" value="AMP-bd_C_sf"/>
</dbReference>
<gene>
    <name evidence="6" type="ORF">ENSA7_38730</name>
</gene>
<dbReference type="InterPro" id="IPR042099">
    <property type="entry name" value="ANL_N_sf"/>
</dbReference>
<name>A0A2S9YN81_9BACT</name>
<comment type="caution">
    <text evidence="6">The sequence shown here is derived from an EMBL/GenBank/DDBJ whole genome shotgun (WGS) entry which is preliminary data.</text>
</comment>
<dbReference type="Pfam" id="PF23562">
    <property type="entry name" value="AMP-binding_C_3"/>
    <property type="match status" value="1"/>
</dbReference>
<organism evidence="6 7">
    <name type="scientific">Enhygromyxa salina</name>
    <dbReference type="NCBI Taxonomy" id="215803"/>
    <lineage>
        <taxon>Bacteria</taxon>
        <taxon>Pseudomonadati</taxon>
        <taxon>Myxococcota</taxon>
        <taxon>Polyangia</taxon>
        <taxon>Nannocystales</taxon>
        <taxon>Nannocystaceae</taxon>
        <taxon>Enhygromyxa</taxon>
    </lineage>
</organism>
<dbReference type="AlphaFoldDB" id="A0A2S9YN81"/>
<evidence type="ECO:0000256" key="1">
    <source>
        <dbReference type="ARBA" id="ARBA00022598"/>
    </source>
</evidence>
<dbReference type="InterPro" id="IPR000873">
    <property type="entry name" value="AMP-dep_synth/lig_dom"/>
</dbReference>
<protein>
    <submittedName>
        <fullName evidence="6">Long-chain-fatty-acid--CoA ligase FadD15</fullName>
        <ecNumber evidence="6">6.2.1.3</ecNumber>
    </submittedName>
</protein>
<evidence type="ECO:0000256" key="4">
    <source>
        <dbReference type="ARBA" id="ARBA00024484"/>
    </source>
</evidence>
<dbReference type="PROSITE" id="PS00455">
    <property type="entry name" value="AMP_BINDING"/>
    <property type="match status" value="1"/>
</dbReference>
<dbReference type="EC" id="6.2.1.3" evidence="6"/>
<feature type="domain" description="AMP-dependent synthetase/ligase" evidence="5">
    <location>
        <begin position="18"/>
        <end position="427"/>
    </location>
</feature>
<dbReference type="Proteomes" id="UP000238823">
    <property type="component" value="Unassembled WGS sequence"/>
</dbReference>
<keyword evidence="1 6" id="KW-0436">Ligase</keyword>